<keyword evidence="2" id="KW-1185">Reference proteome</keyword>
<comment type="caution">
    <text evidence="1">The sequence shown here is derived from an EMBL/GenBank/DDBJ whole genome shotgun (WGS) entry which is preliminary data.</text>
</comment>
<organism evidence="1 2">
    <name type="scientific">Plebeiibacterium sediminum</name>
    <dbReference type="NCBI Taxonomy" id="2992112"/>
    <lineage>
        <taxon>Bacteria</taxon>
        <taxon>Pseudomonadati</taxon>
        <taxon>Bacteroidota</taxon>
        <taxon>Bacteroidia</taxon>
        <taxon>Marinilabiliales</taxon>
        <taxon>Marinilabiliaceae</taxon>
        <taxon>Plebeiibacterium</taxon>
    </lineage>
</organism>
<dbReference type="RefSeq" id="WP_301189405.1">
    <property type="nucleotide sequence ID" value="NZ_JAPDPJ010000006.1"/>
</dbReference>
<name>A0AAE3M2B7_9BACT</name>
<dbReference type="EMBL" id="JAPDPJ010000006">
    <property type="protein sequence ID" value="MCW3785834.1"/>
    <property type="molecule type" value="Genomic_DNA"/>
</dbReference>
<reference evidence="1" key="1">
    <citation type="submission" date="2022-10" db="EMBL/GenBank/DDBJ databases">
        <authorList>
            <person name="Yu W.X."/>
        </authorList>
    </citation>
    <scope>NUCLEOTIDE SEQUENCE</scope>
    <source>
        <strain evidence="1">AAT</strain>
    </source>
</reference>
<accession>A0AAE3M2B7</accession>
<sequence>MRISPETGEVIFEQPINSGTQFDFVDQVLWTTKSGKVDTGRTYRKQYYSAKLNYAHSFGVHNVTALGLFSREKNARGNEFARYREDWVFRLTYDYNKKYMFEANGAYNGSEKFGPGYRFDFFPSLSAGWMLSEESFMKTMSFIDMFKIRGSWGRIGDDAIGGRFLYADQWVYGNHAFLGSYSNTESIYTYFTNSRVGNPNISWETVEKRNIGVDYAFLGGLIAGSFDYFNDYRSNILLSGGNRAIPSFFGGKPSDGNFGEVKASGYEFEVRLSKQIRELRLWANVNMTHATNKVEFADDTEFTPEYQKSEGYTINQVRSYIDSGFLSSWDDVLGSTVRQEENARKLAGDYNIIDFNGDGLIDQDDRAPYGFSGIPQNTYSATLGVDWKGLNFSMQFYGVSNVTREVNFPTFYETKDIAYDEGTYWTVDEGGDVPLPRWIANKASDARGTRYWYDGSYVRLKTAELGYTFKKGWTKLVGMNSCKLYVSGNNLFLWTDMPDDRESNTSGQNSRNGAYPTMSRVTFGVDITF</sequence>
<dbReference type="AlphaFoldDB" id="A0AAE3M2B7"/>
<gene>
    <name evidence="1" type="ORF">OM075_05115</name>
</gene>
<dbReference type="SUPFAM" id="SSF56935">
    <property type="entry name" value="Porins"/>
    <property type="match status" value="1"/>
</dbReference>
<dbReference type="Proteomes" id="UP001209229">
    <property type="component" value="Unassembled WGS sequence"/>
</dbReference>
<evidence type="ECO:0000313" key="1">
    <source>
        <dbReference type="EMBL" id="MCW3785834.1"/>
    </source>
</evidence>
<evidence type="ECO:0000313" key="2">
    <source>
        <dbReference type="Proteomes" id="UP001209229"/>
    </source>
</evidence>
<proteinExistence type="predicted"/>
<protein>
    <submittedName>
        <fullName evidence="1">Uncharacterized protein</fullName>
    </submittedName>
</protein>